<dbReference type="Proteomes" id="UP000075613">
    <property type="component" value="Unassembled WGS sequence"/>
</dbReference>
<keyword evidence="2" id="KW-1185">Reference proteome</keyword>
<reference evidence="1 2" key="1">
    <citation type="journal article" date="2015" name="Int. J. Syst. Evol. Microbiol.">
        <title>Burkholderia monticola sp. nov., isolated from mountain soil.</title>
        <authorList>
            <person name="Baek I."/>
            <person name="Seo B."/>
            <person name="Lee I."/>
            <person name="Yi H."/>
            <person name="Chun J."/>
        </authorList>
    </citation>
    <scope>NUCLEOTIDE SEQUENCE [LARGE SCALE GENOMIC DNA]</scope>
    <source>
        <strain evidence="1 2">JC2948</strain>
    </source>
</reference>
<evidence type="ECO:0000313" key="2">
    <source>
        <dbReference type="Proteomes" id="UP000075613"/>
    </source>
</evidence>
<comment type="caution">
    <text evidence="1">The sequence shown here is derived from an EMBL/GenBank/DDBJ whole genome shotgun (WGS) entry which is preliminary data.</text>
</comment>
<proteinExistence type="predicted"/>
<gene>
    <name evidence="1" type="ORF">CI15_34330</name>
</gene>
<dbReference type="AlphaFoldDB" id="A0A149PC58"/>
<dbReference type="EMBL" id="LRBG01000039">
    <property type="protein sequence ID" value="KXU82593.1"/>
    <property type="molecule type" value="Genomic_DNA"/>
</dbReference>
<evidence type="ECO:0000313" key="1">
    <source>
        <dbReference type="EMBL" id="KXU82593.1"/>
    </source>
</evidence>
<accession>A0A149PC58</accession>
<protein>
    <submittedName>
        <fullName evidence="1">Uncharacterized protein</fullName>
    </submittedName>
</protein>
<organism evidence="1 2">
    <name type="scientific">Paraburkholderia monticola</name>
    <dbReference type="NCBI Taxonomy" id="1399968"/>
    <lineage>
        <taxon>Bacteria</taxon>
        <taxon>Pseudomonadati</taxon>
        <taxon>Pseudomonadota</taxon>
        <taxon>Betaproteobacteria</taxon>
        <taxon>Burkholderiales</taxon>
        <taxon>Burkholderiaceae</taxon>
        <taxon>Paraburkholderia</taxon>
    </lineage>
</organism>
<name>A0A149PC58_9BURK</name>
<sequence length="59" mass="6759">MLTYDLFIMRSFYKSWSVDKRSTAYQIEINPALQISNFSLEMCDGDARSNTGEPVMTGQ</sequence>